<name>A0AAV1IU25_9NEOP</name>
<dbReference type="EMBL" id="CAVLEF010000001">
    <property type="protein sequence ID" value="CAK1540191.1"/>
    <property type="molecule type" value="Genomic_DNA"/>
</dbReference>
<evidence type="ECO:0000313" key="2">
    <source>
        <dbReference type="Proteomes" id="UP001497472"/>
    </source>
</evidence>
<gene>
    <name evidence="1" type="ORF">LNINA_LOCUS262</name>
</gene>
<proteinExistence type="predicted"/>
<organism evidence="1 2">
    <name type="scientific">Leptosia nina</name>
    <dbReference type="NCBI Taxonomy" id="320188"/>
    <lineage>
        <taxon>Eukaryota</taxon>
        <taxon>Metazoa</taxon>
        <taxon>Ecdysozoa</taxon>
        <taxon>Arthropoda</taxon>
        <taxon>Hexapoda</taxon>
        <taxon>Insecta</taxon>
        <taxon>Pterygota</taxon>
        <taxon>Neoptera</taxon>
        <taxon>Endopterygota</taxon>
        <taxon>Lepidoptera</taxon>
        <taxon>Glossata</taxon>
        <taxon>Ditrysia</taxon>
        <taxon>Papilionoidea</taxon>
        <taxon>Pieridae</taxon>
        <taxon>Pierinae</taxon>
        <taxon>Leptosia</taxon>
    </lineage>
</organism>
<protein>
    <submittedName>
        <fullName evidence="1">Uncharacterized protein</fullName>
    </submittedName>
</protein>
<dbReference type="AlphaFoldDB" id="A0AAV1IU25"/>
<sequence>MAYGAHTTLFTFGLAQVSFAPAIDHLSALLKARGRAKAGFYCARTRYFHLFVANSLTNIFCVSHAAYNWQSASIVQTG</sequence>
<keyword evidence="2" id="KW-1185">Reference proteome</keyword>
<comment type="caution">
    <text evidence="1">The sequence shown here is derived from an EMBL/GenBank/DDBJ whole genome shotgun (WGS) entry which is preliminary data.</text>
</comment>
<accession>A0AAV1IU25</accession>
<evidence type="ECO:0000313" key="1">
    <source>
        <dbReference type="EMBL" id="CAK1540191.1"/>
    </source>
</evidence>
<reference evidence="1 2" key="1">
    <citation type="submission" date="2023-11" db="EMBL/GenBank/DDBJ databases">
        <authorList>
            <person name="Okamura Y."/>
        </authorList>
    </citation>
    <scope>NUCLEOTIDE SEQUENCE [LARGE SCALE GENOMIC DNA]</scope>
</reference>
<dbReference type="Proteomes" id="UP001497472">
    <property type="component" value="Unassembled WGS sequence"/>
</dbReference>